<evidence type="ECO:0000313" key="5">
    <source>
        <dbReference type="EMBL" id="MDH4904507.1"/>
    </source>
</evidence>
<keyword evidence="3" id="KW-0067">ATP-binding</keyword>
<dbReference type="PROSITE" id="PS00662">
    <property type="entry name" value="T2SP_E"/>
    <property type="match status" value="1"/>
</dbReference>
<dbReference type="InterPro" id="IPR001482">
    <property type="entry name" value="T2SS/T4SS_dom"/>
</dbReference>
<evidence type="ECO:0000313" key="6">
    <source>
        <dbReference type="Proteomes" id="UP001243298"/>
    </source>
</evidence>
<dbReference type="CDD" id="cd01129">
    <property type="entry name" value="PulE-GspE-like"/>
    <property type="match status" value="1"/>
</dbReference>
<dbReference type="EMBL" id="PGFT01000001">
    <property type="protein sequence ID" value="MDH4904507.1"/>
    <property type="molecule type" value="Genomic_DNA"/>
</dbReference>
<dbReference type="RefSeq" id="WP_284719260.1">
    <property type="nucleotide sequence ID" value="NZ_PGFT01000001.1"/>
</dbReference>
<dbReference type="InterPro" id="IPR003593">
    <property type="entry name" value="AAA+_ATPase"/>
</dbReference>
<dbReference type="PANTHER" id="PTHR30258">
    <property type="entry name" value="TYPE II SECRETION SYSTEM PROTEIN GSPE-RELATED"/>
    <property type="match status" value="1"/>
</dbReference>
<comment type="similarity">
    <text evidence="1">Belongs to the GSP E family.</text>
</comment>
<dbReference type="SMART" id="SM00382">
    <property type="entry name" value="AAA"/>
    <property type="match status" value="1"/>
</dbReference>
<dbReference type="SUPFAM" id="SSF52540">
    <property type="entry name" value="P-loop containing nucleoside triphosphate hydrolases"/>
    <property type="match status" value="1"/>
</dbReference>
<evidence type="ECO:0000256" key="1">
    <source>
        <dbReference type="ARBA" id="ARBA00006611"/>
    </source>
</evidence>
<reference evidence="5 6" key="1">
    <citation type="submission" date="2017-11" db="EMBL/GenBank/DDBJ databases">
        <title>Whole genome sequencing of Psychrobacter pocilloporae S6-60T(=JCM 31058T=LMG 29157T).</title>
        <authorList>
            <person name="Das S.K."/>
        </authorList>
    </citation>
    <scope>NUCLEOTIDE SEQUENCE [LARGE SCALE GENOMIC DNA]</scope>
    <source>
        <strain evidence="5 6">S6-60</strain>
    </source>
</reference>
<dbReference type="Pfam" id="PF00437">
    <property type="entry name" value="T2SSE"/>
    <property type="match status" value="1"/>
</dbReference>
<sequence>MAAQNYSIVIDLRWCLDELLADKVIDQRGYNLVITSRRNKAQHPLLTISEFGLPNGHALDSNSDNKLTLAWLNQWLAAKADMPLVRIDPLKVDVPAVTQLMSFEYARSQYILPIEVTLDEVVIGTDQPFYTDWHSNIEKLIKSKSYRTVYINPEQINRYRQEFYQVTQAIAGANSVHKRAAADVTNVEALLQLGDNTNPDANDQHIVRVVDWLLQYAFEQRASDIHLEPRREMGKVRFRIDGVLHTVYEMPLAIIVAVTARIKILGRLNVAEKRKPQDGRLKTRTPKGLETELRLSTMPTAFGEKLVMRVFDPEVLVRSFAQLGLSGKQLETWHELTANPNGIILVTGPTGSGKTTTLYSTLKQLATEQVNVCTIEDPIEMIEPAFNQMQVNPGVDLYFADGIRSLMRQDPDIIMVGEIRDAETANMAVQASLTGHLVLSTLHTNDAPSSITRLHDLGIQPFLTSATILGVMAQRLLRTLCTHCKQAVDVTVDSESAIQWQELVQPWRAPVPTQIYTAQGCEHCRHTGYQGRVGLYEIMPLSNELKKLVAADANLDVLKQQAYREGVQPLRVSGAKRVSEGVTTIEEVMRVVPLH</sequence>
<protein>
    <submittedName>
        <fullName evidence="5">Type II secretion system protein E</fullName>
    </submittedName>
</protein>
<evidence type="ECO:0000259" key="4">
    <source>
        <dbReference type="PROSITE" id="PS00662"/>
    </source>
</evidence>
<dbReference type="Gene3D" id="3.40.50.300">
    <property type="entry name" value="P-loop containing nucleotide triphosphate hydrolases"/>
    <property type="match status" value="1"/>
</dbReference>
<dbReference type="Proteomes" id="UP001243298">
    <property type="component" value="Unassembled WGS sequence"/>
</dbReference>
<comment type="caution">
    <text evidence="5">The sequence shown here is derived from an EMBL/GenBank/DDBJ whole genome shotgun (WGS) entry which is preliminary data.</text>
</comment>
<dbReference type="Pfam" id="PF05157">
    <property type="entry name" value="MshEN"/>
    <property type="match status" value="1"/>
</dbReference>
<proteinExistence type="inferred from homology"/>
<keyword evidence="2" id="KW-0547">Nucleotide-binding</keyword>
<dbReference type="SUPFAM" id="SSF160246">
    <property type="entry name" value="EspE N-terminal domain-like"/>
    <property type="match status" value="1"/>
</dbReference>
<dbReference type="InterPro" id="IPR007831">
    <property type="entry name" value="T2SS_GspE_N"/>
</dbReference>
<name>A0ABT6IRQ1_9GAMM</name>
<evidence type="ECO:0000256" key="3">
    <source>
        <dbReference type="ARBA" id="ARBA00022840"/>
    </source>
</evidence>
<accession>A0ABT6IRQ1</accession>
<dbReference type="Gene3D" id="3.30.450.90">
    <property type="match status" value="1"/>
</dbReference>
<keyword evidence="6" id="KW-1185">Reference proteome</keyword>
<gene>
    <name evidence="5" type="ORF">CUR83_05425</name>
</gene>
<dbReference type="InterPro" id="IPR027417">
    <property type="entry name" value="P-loop_NTPase"/>
</dbReference>
<dbReference type="InterPro" id="IPR037257">
    <property type="entry name" value="T2SS_E_N_sf"/>
</dbReference>
<organism evidence="5 6">
    <name type="scientific">Psychrobacter pocilloporae</name>
    <dbReference type="NCBI Taxonomy" id="1775882"/>
    <lineage>
        <taxon>Bacteria</taxon>
        <taxon>Pseudomonadati</taxon>
        <taxon>Pseudomonadota</taxon>
        <taxon>Gammaproteobacteria</taxon>
        <taxon>Moraxellales</taxon>
        <taxon>Moraxellaceae</taxon>
        <taxon>Psychrobacter</taxon>
    </lineage>
</organism>
<feature type="domain" description="Bacterial type II secretion system protein E" evidence="4">
    <location>
        <begin position="407"/>
        <end position="421"/>
    </location>
</feature>
<dbReference type="PANTHER" id="PTHR30258:SF13">
    <property type="entry name" value="SECRETION PATHWAY ATPASE-RELATED"/>
    <property type="match status" value="1"/>
</dbReference>
<evidence type="ECO:0000256" key="2">
    <source>
        <dbReference type="ARBA" id="ARBA00022741"/>
    </source>
</evidence>